<dbReference type="Pfam" id="PF16815">
    <property type="entry name" value="HRI1"/>
    <property type="match status" value="1"/>
</dbReference>
<dbReference type="InterPro" id="IPR043047">
    <property type="entry name" value="Hri1_N_sf"/>
</dbReference>
<organism evidence="1 2">
    <name type="scientific">Lophiotrema nucula</name>
    <dbReference type="NCBI Taxonomy" id="690887"/>
    <lineage>
        <taxon>Eukaryota</taxon>
        <taxon>Fungi</taxon>
        <taxon>Dikarya</taxon>
        <taxon>Ascomycota</taxon>
        <taxon>Pezizomycotina</taxon>
        <taxon>Dothideomycetes</taxon>
        <taxon>Pleosporomycetidae</taxon>
        <taxon>Pleosporales</taxon>
        <taxon>Lophiotremataceae</taxon>
        <taxon>Lophiotrema</taxon>
    </lineage>
</organism>
<evidence type="ECO:0000313" key="1">
    <source>
        <dbReference type="EMBL" id="KAF2110457.1"/>
    </source>
</evidence>
<dbReference type="Proteomes" id="UP000799770">
    <property type="component" value="Unassembled WGS sequence"/>
</dbReference>
<proteinExistence type="predicted"/>
<accession>A0A6A5YV90</accession>
<dbReference type="InterPro" id="IPR031818">
    <property type="entry name" value="Hri1"/>
</dbReference>
<dbReference type="Gene3D" id="2.40.128.320">
    <property type="entry name" value="Protein HRI1, N-terminal domain"/>
    <property type="match status" value="1"/>
</dbReference>
<reference evidence="1" key="1">
    <citation type="journal article" date="2020" name="Stud. Mycol.">
        <title>101 Dothideomycetes genomes: a test case for predicting lifestyles and emergence of pathogens.</title>
        <authorList>
            <person name="Haridas S."/>
            <person name="Albert R."/>
            <person name="Binder M."/>
            <person name="Bloem J."/>
            <person name="Labutti K."/>
            <person name="Salamov A."/>
            <person name="Andreopoulos B."/>
            <person name="Baker S."/>
            <person name="Barry K."/>
            <person name="Bills G."/>
            <person name="Bluhm B."/>
            <person name="Cannon C."/>
            <person name="Castanera R."/>
            <person name="Culley D."/>
            <person name="Daum C."/>
            <person name="Ezra D."/>
            <person name="Gonzalez J."/>
            <person name="Henrissat B."/>
            <person name="Kuo A."/>
            <person name="Liang C."/>
            <person name="Lipzen A."/>
            <person name="Lutzoni F."/>
            <person name="Magnuson J."/>
            <person name="Mondo S."/>
            <person name="Nolan M."/>
            <person name="Ohm R."/>
            <person name="Pangilinan J."/>
            <person name="Park H.-J."/>
            <person name="Ramirez L."/>
            <person name="Alfaro M."/>
            <person name="Sun H."/>
            <person name="Tritt A."/>
            <person name="Yoshinaga Y."/>
            <person name="Zwiers L.-H."/>
            <person name="Turgeon B."/>
            <person name="Goodwin S."/>
            <person name="Spatafora J."/>
            <person name="Crous P."/>
            <person name="Grigoriev I."/>
        </authorList>
    </citation>
    <scope>NUCLEOTIDE SEQUENCE</scope>
    <source>
        <strain evidence="1">CBS 627.86</strain>
    </source>
</reference>
<name>A0A6A5YV90_9PLEO</name>
<sequence>MDSTSAQTSPPTTALPQWAQQLLKRPLVEIRRGISLDYDPPFEDCSVVALTAPSGRYVDVRFRLSPDSKSAIGKDSKRFAGYATAGISSANLPTGTATCVPYNCTIHMIWEHPIDSSSSFTTDGADMYLLANGDTMEIGAMPINGKVRMFKEYWIQPTECDLSTYVVVETKPFNAVGRAKGMAIMVGNCCQGILQTENDLWVERWEMKDGTWIKDARSTTSDDENVVPCRWIIQEAKAASDSITIEGHTWEVIEKSGS</sequence>
<protein>
    <submittedName>
        <fullName evidence="1">Uncharacterized protein</fullName>
    </submittedName>
</protein>
<keyword evidence="2" id="KW-1185">Reference proteome</keyword>
<gene>
    <name evidence="1" type="ORF">BDV96DRAFT_651094</name>
</gene>
<evidence type="ECO:0000313" key="2">
    <source>
        <dbReference type="Proteomes" id="UP000799770"/>
    </source>
</evidence>
<dbReference type="OrthoDB" id="4045395at2759"/>
<dbReference type="EMBL" id="ML977338">
    <property type="protein sequence ID" value="KAF2110457.1"/>
    <property type="molecule type" value="Genomic_DNA"/>
</dbReference>
<dbReference type="AlphaFoldDB" id="A0A6A5YV90"/>